<evidence type="ECO:0000256" key="2">
    <source>
        <dbReference type="ARBA" id="ARBA00022643"/>
    </source>
</evidence>
<dbReference type="SUPFAM" id="SSF51679">
    <property type="entry name" value="Bacterial luciferase-like"/>
    <property type="match status" value="1"/>
</dbReference>
<dbReference type="Gene3D" id="3.20.20.30">
    <property type="entry name" value="Luciferase-like domain"/>
    <property type="match status" value="1"/>
</dbReference>
<dbReference type="Proteomes" id="UP000286716">
    <property type="component" value="Unassembled WGS sequence"/>
</dbReference>
<dbReference type="EMBL" id="QHHU01000085">
    <property type="protein sequence ID" value="RSM36466.1"/>
    <property type="molecule type" value="Genomic_DNA"/>
</dbReference>
<evidence type="ECO:0000259" key="5">
    <source>
        <dbReference type="Pfam" id="PF00296"/>
    </source>
</evidence>
<name>A0A428W080_AMYBA</name>
<dbReference type="InterPro" id="IPR050172">
    <property type="entry name" value="SsuD_RutA_monooxygenase"/>
</dbReference>
<protein>
    <submittedName>
        <fullName evidence="6">LLM class flavin-dependent oxidoreductase</fullName>
    </submittedName>
</protein>
<evidence type="ECO:0000256" key="3">
    <source>
        <dbReference type="ARBA" id="ARBA00023002"/>
    </source>
</evidence>
<dbReference type="GO" id="GO:0008726">
    <property type="term" value="F:alkanesulfonate monooxygenase activity"/>
    <property type="evidence" value="ECO:0007669"/>
    <property type="project" value="TreeGrafter"/>
</dbReference>
<dbReference type="OrthoDB" id="5723200at2"/>
<sequence length="283" mass="29596">MKLGIGLPNQVRDVDASVIPEWASRAEQAGFGSVSTVGRLAYPGVMDTVALAAAAGATKRVGLFSNIMLAPSWPAALFAKEIAGIDGVSGGRLTLGVGVGLRPDDFVVDGFGTGDRGRRMDRDLQIYRSVWNGESFGGGPNPAVPAGTRQIPLIFGAGNARAMRRMAEHGEGYVGPSVPASMAGMLFDNARAAWREAGRDGEPRLIGIAYFALGDVDKGRANVADYYAGSGEFLDIVVGGVCTTTEEIAAAVKEYEALGAEEVFLNPTSDDLDEISRLADVVL</sequence>
<dbReference type="GO" id="GO:0046306">
    <property type="term" value="P:alkanesulfonate catabolic process"/>
    <property type="evidence" value="ECO:0007669"/>
    <property type="project" value="TreeGrafter"/>
</dbReference>
<keyword evidence="1" id="KW-0285">Flavoprotein</keyword>
<reference evidence="6 7" key="1">
    <citation type="submission" date="2018-05" db="EMBL/GenBank/DDBJ databases">
        <title>Evolution of GPA BGCs.</title>
        <authorList>
            <person name="Waglechner N."/>
            <person name="Wright G.D."/>
        </authorList>
    </citation>
    <scope>NUCLEOTIDE SEQUENCE [LARGE SCALE GENOMIC DNA]</scope>
    <source>
        <strain evidence="6 7">DSM 5908</strain>
    </source>
</reference>
<gene>
    <name evidence="6" type="ORF">DMA12_40285</name>
</gene>
<keyword evidence="7" id="KW-1185">Reference proteome</keyword>
<dbReference type="Pfam" id="PF00296">
    <property type="entry name" value="Bac_luciferase"/>
    <property type="match status" value="1"/>
</dbReference>
<evidence type="ECO:0000256" key="1">
    <source>
        <dbReference type="ARBA" id="ARBA00022630"/>
    </source>
</evidence>
<proteinExistence type="predicted"/>
<dbReference type="AlphaFoldDB" id="A0A428W080"/>
<evidence type="ECO:0000313" key="6">
    <source>
        <dbReference type="EMBL" id="RSM36466.1"/>
    </source>
</evidence>
<accession>A0A428W080</accession>
<keyword evidence="3" id="KW-0560">Oxidoreductase</keyword>
<dbReference type="RefSeq" id="WP_020640488.1">
    <property type="nucleotide sequence ID" value="NZ_QHHU01000085.1"/>
</dbReference>
<keyword evidence="2" id="KW-0288">FMN</keyword>
<organism evidence="6 7">
    <name type="scientific">Amycolatopsis balhimycina DSM 5908</name>
    <dbReference type="NCBI Taxonomy" id="1081091"/>
    <lineage>
        <taxon>Bacteria</taxon>
        <taxon>Bacillati</taxon>
        <taxon>Actinomycetota</taxon>
        <taxon>Actinomycetes</taxon>
        <taxon>Pseudonocardiales</taxon>
        <taxon>Pseudonocardiaceae</taxon>
        <taxon>Amycolatopsis</taxon>
    </lineage>
</organism>
<dbReference type="PANTHER" id="PTHR42847:SF4">
    <property type="entry name" value="ALKANESULFONATE MONOOXYGENASE-RELATED"/>
    <property type="match status" value="1"/>
</dbReference>
<feature type="domain" description="Luciferase-like" evidence="5">
    <location>
        <begin position="15"/>
        <end position="230"/>
    </location>
</feature>
<evidence type="ECO:0000256" key="4">
    <source>
        <dbReference type="ARBA" id="ARBA00023033"/>
    </source>
</evidence>
<dbReference type="InterPro" id="IPR011251">
    <property type="entry name" value="Luciferase-like_dom"/>
</dbReference>
<evidence type="ECO:0000313" key="7">
    <source>
        <dbReference type="Proteomes" id="UP000286716"/>
    </source>
</evidence>
<comment type="caution">
    <text evidence="6">The sequence shown here is derived from an EMBL/GenBank/DDBJ whole genome shotgun (WGS) entry which is preliminary data.</text>
</comment>
<dbReference type="InterPro" id="IPR036661">
    <property type="entry name" value="Luciferase-like_sf"/>
</dbReference>
<keyword evidence="4" id="KW-0503">Monooxygenase</keyword>
<dbReference type="PANTHER" id="PTHR42847">
    <property type="entry name" value="ALKANESULFONATE MONOOXYGENASE"/>
    <property type="match status" value="1"/>
</dbReference>